<keyword evidence="5" id="KW-0812">Transmembrane</keyword>
<keyword evidence="1" id="KW-0134">Cell wall</keyword>
<dbReference type="InterPro" id="IPR019931">
    <property type="entry name" value="LPXTG_anchor"/>
</dbReference>
<organism evidence="8 9">
    <name type="scientific">Candidatus Vagococcus giribetii</name>
    <dbReference type="NCBI Taxonomy" id="2230876"/>
    <lineage>
        <taxon>Bacteria</taxon>
        <taxon>Bacillati</taxon>
        <taxon>Bacillota</taxon>
        <taxon>Bacilli</taxon>
        <taxon>Lactobacillales</taxon>
        <taxon>Enterococcaceae</taxon>
        <taxon>Vagococcus</taxon>
    </lineage>
</organism>
<accession>A0ABS3HSJ9</accession>
<evidence type="ECO:0000313" key="8">
    <source>
        <dbReference type="EMBL" id="MBO0476192.1"/>
    </source>
</evidence>
<evidence type="ECO:0000259" key="7">
    <source>
        <dbReference type="PROSITE" id="PS50847"/>
    </source>
</evidence>
<keyword evidence="2" id="KW-0964">Secreted</keyword>
<feature type="transmembrane region" description="Helical" evidence="5">
    <location>
        <begin position="536"/>
        <end position="556"/>
    </location>
</feature>
<proteinExistence type="predicted"/>
<reference evidence="8 9" key="1">
    <citation type="submission" date="2021-03" db="EMBL/GenBank/DDBJ databases">
        <title>Enterococcal diversity collection.</title>
        <authorList>
            <person name="Gilmore M.S."/>
            <person name="Schwartzman J."/>
            <person name="Van Tyne D."/>
            <person name="Martin M."/>
            <person name="Earl A.M."/>
            <person name="Manson A.L."/>
            <person name="Straub T."/>
            <person name="Salamzade R."/>
            <person name="Saavedra J."/>
            <person name="Lebreton F."/>
            <person name="Prichula J."/>
            <person name="Schaufler K."/>
            <person name="Gaca A."/>
            <person name="Sgardioli B."/>
            <person name="Wagenaar J."/>
            <person name="Strong T."/>
        </authorList>
    </citation>
    <scope>NUCLEOTIDE SEQUENCE [LARGE SCALE GENOMIC DNA]</scope>
    <source>
        <strain evidence="8 9">DIV0080</strain>
    </source>
</reference>
<dbReference type="Proteomes" id="UP000664857">
    <property type="component" value="Unassembled WGS sequence"/>
</dbReference>
<sequence>MKKVIVSCLLCSTLALVSLSPVHAEDVNDKIETTKAEKEETKKNDALFSIETKDITVGETREIKMNKYQDVTLEGKFEAVKSDAYDLTEDGRLTVKKAGKLKVEPVFKLTDDSYKALKEVIDKEKTKSVNLLNKNIKLDPINLEIKERKQETIKVSSGYVLSQETLTMGKSGKISRESYKGILMEGQFVPKKTDVVELKADGTLAPSKAGKETIEVTYNLSEKTIEAIKKNYLDENKDNGLTMEDLVVVDDSKTANVSIEVKKAPVKEKVEVRYSVGFNLDNTQIKMGSSAKLSVQQVNGVDLKGEYSSVSNAFVSIDKTGKVTPKKVGSTTITPKFVVSEQSKKELKESYIKSSNKPELTVDDIKLVEEKQTQAFDIKVLEKDVPKKEKLQIDVTTHFKASSHNLRIGAPGGKVTVDPIHGVAVKGSFKAIKNPVIDFKEDGSFIGLQAGSVELVPHFELSKESLDAIADVVLKEKGNEAFTRSDVEFIQKDIAQMIPITFTSTANNNNNSGGSGNNKQYVPATQRKTLPQTDEASTTLVALFGLLLMVGSGIFFKKARQRS</sequence>
<dbReference type="EMBL" id="JAFLVX010000011">
    <property type="protein sequence ID" value="MBO0476192.1"/>
    <property type="molecule type" value="Genomic_DNA"/>
</dbReference>
<dbReference type="Gene3D" id="2.60.40.1080">
    <property type="match status" value="1"/>
</dbReference>
<evidence type="ECO:0000256" key="3">
    <source>
        <dbReference type="ARBA" id="ARBA00022729"/>
    </source>
</evidence>
<keyword evidence="3 6" id="KW-0732">Signal</keyword>
<dbReference type="Pfam" id="PF00746">
    <property type="entry name" value="Gram_pos_anchor"/>
    <property type="match status" value="1"/>
</dbReference>
<evidence type="ECO:0000256" key="5">
    <source>
        <dbReference type="SAM" id="Phobius"/>
    </source>
</evidence>
<keyword evidence="5" id="KW-0472">Membrane</keyword>
<evidence type="ECO:0000256" key="2">
    <source>
        <dbReference type="ARBA" id="ARBA00022525"/>
    </source>
</evidence>
<keyword evidence="5" id="KW-1133">Transmembrane helix</keyword>
<protein>
    <submittedName>
        <fullName evidence="8">LPXTG cell wall anchor domain-containing protein</fullName>
    </submittedName>
</protein>
<comment type="caution">
    <text evidence="8">The sequence shown here is derived from an EMBL/GenBank/DDBJ whole genome shotgun (WGS) entry which is preliminary data.</text>
</comment>
<evidence type="ECO:0000256" key="6">
    <source>
        <dbReference type="SAM" id="SignalP"/>
    </source>
</evidence>
<keyword evidence="4" id="KW-0572">Peptidoglycan-anchor</keyword>
<name>A0ABS3HSJ9_9ENTE</name>
<evidence type="ECO:0000256" key="1">
    <source>
        <dbReference type="ARBA" id="ARBA00022512"/>
    </source>
</evidence>
<evidence type="ECO:0000313" key="9">
    <source>
        <dbReference type="Proteomes" id="UP000664857"/>
    </source>
</evidence>
<feature type="signal peptide" evidence="6">
    <location>
        <begin position="1"/>
        <end position="24"/>
    </location>
</feature>
<keyword evidence="9" id="KW-1185">Reference proteome</keyword>
<dbReference type="PROSITE" id="PS50847">
    <property type="entry name" value="GRAM_POS_ANCHORING"/>
    <property type="match status" value="1"/>
</dbReference>
<dbReference type="NCBIfam" id="TIGR01167">
    <property type="entry name" value="LPXTG_anchor"/>
    <property type="match status" value="1"/>
</dbReference>
<gene>
    <name evidence="8" type="ORF">DOK76_03865</name>
</gene>
<feature type="chain" id="PRO_5045677586" evidence="6">
    <location>
        <begin position="25"/>
        <end position="563"/>
    </location>
</feature>
<dbReference type="RefSeq" id="WP_206965115.1">
    <property type="nucleotide sequence ID" value="NZ_JAFLVX010000011.1"/>
</dbReference>
<feature type="domain" description="Gram-positive cocci surface proteins LPxTG" evidence="7">
    <location>
        <begin position="530"/>
        <end position="563"/>
    </location>
</feature>
<evidence type="ECO:0000256" key="4">
    <source>
        <dbReference type="ARBA" id="ARBA00023088"/>
    </source>
</evidence>